<evidence type="ECO:0000313" key="2">
    <source>
        <dbReference type="Proteomes" id="UP001279410"/>
    </source>
</evidence>
<accession>A0AAD3M7S3</accession>
<protein>
    <submittedName>
        <fullName evidence="1">Intersectin-2b isoform X1</fullName>
    </submittedName>
</protein>
<name>A0AAD3M7S3_LATJO</name>
<comment type="caution">
    <text evidence="1">The sequence shown here is derived from an EMBL/GenBank/DDBJ whole genome shotgun (WGS) entry which is preliminary data.</text>
</comment>
<dbReference type="AlphaFoldDB" id="A0AAD3M7S3"/>
<sequence length="180" mass="20190">MIEISWPQSCPIPHAALHPLLLPARSTEPRLSALRPTTQPDFKDFKKIATDYRCKGIVSFLLKPMQRIATLHCTHQKIAVRKGQVQFAGLDLWLLVNRQTPCHHLEATQSSRQNLMVKVTLYCEVTMGAWGCSPPRTGQRHLLNPGGTSTVSFIKDPYQDALCITILKETSSPDGRYLLS</sequence>
<reference evidence="1" key="1">
    <citation type="submission" date="2022-08" db="EMBL/GenBank/DDBJ databases">
        <title>Genome sequencing of akame (Lates japonicus).</title>
        <authorList>
            <person name="Hashiguchi Y."/>
            <person name="Takahashi H."/>
        </authorList>
    </citation>
    <scope>NUCLEOTIDE SEQUENCE</scope>
    <source>
        <strain evidence="1">Kochi</strain>
    </source>
</reference>
<keyword evidence="2" id="KW-1185">Reference proteome</keyword>
<organism evidence="1 2">
    <name type="scientific">Lates japonicus</name>
    <name type="common">Japanese lates</name>
    <dbReference type="NCBI Taxonomy" id="270547"/>
    <lineage>
        <taxon>Eukaryota</taxon>
        <taxon>Metazoa</taxon>
        <taxon>Chordata</taxon>
        <taxon>Craniata</taxon>
        <taxon>Vertebrata</taxon>
        <taxon>Euteleostomi</taxon>
        <taxon>Actinopterygii</taxon>
        <taxon>Neopterygii</taxon>
        <taxon>Teleostei</taxon>
        <taxon>Neoteleostei</taxon>
        <taxon>Acanthomorphata</taxon>
        <taxon>Carangaria</taxon>
        <taxon>Carangaria incertae sedis</taxon>
        <taxon>Centropomidae</taxon>
        <taxon>Lates</taxon>
    </lineage>
</organism>
<dbReference type="EMBL" id="BRZM01003526">
    <property type="protein sequence ID" value="GLD49044.1"/>
    <property type="molecule type" value="Genomic_DNA"/>
</dbReference>
<evidence type="ECO:0000313" key="1">
    <source>
        <dbReference type="EMBL" id="GLD49044.1"/>
    </source>
</evidence>
<dbReference type="Proteomes" id="UP001279410">
    <property type="component" value="Unassembled WGS sequence"/>
</dbReference>
<proteinExistence type="predicted"/>
<gene>
    <name evidence="1" type="ORF">AKAME5_002738300</name>
</gene>